<dbReference type="GeneID" id="96304140"/>
<keyword evidence="1" id="KW-1133">Transmembrane helix</keyword>
<keyword evidence="1" id="KW-0812">Transmembrane</keyword>
<accession>A0A1I3XMI5</accession>
<evidence type="ECO:0000313" key="2">
    <source>
        <dbReference type="EMBL" id="SFK20740.1"/>
    </source>
</evidence>
<evidence type="ECO:0000313" key="3">
    <source>
        <dbReference type="Proteomes" id="UP000199111"/>
    </source>
</evidence>
<organism evidence="2 3">
    <name type="scientific">Streptosporangium canum</name>
    <dbReference type="NCBI Taxonomy" id="324952"/>
    <lineage>
        <taxon>Bacteria</taxon>
        <taxon>Bacillati</taxon>
        <taxon>Actinomycetota</taxon>
        <taxon>Actinomycetes</taxon>
        <taxon>Streptosporangiales</taxon>
        <taxon>Streptosporangiaceae</taxon>
        <taxon>Streptosporangium</taxon>
    </lineage>
</organism>
<dbReference type="AlphaFoldDB" id="A0A1I3XMI5"/>
<gene>
    <name evidence="2" type="ORF">SAMN05216275_119131</name>
</gene>
<name>A0A1I3XMI5_9ACTN</name>
<keyword evidence="1" id="KW-0472">Membrane</keyword>
<dbReference type="RefSeq" id="WP_177245267.1">
    <property type="nucleotide sequence ID" value="NZ_FOQY01000019.1"/>
</dbReference>
<dbReference type="EMBL" id="FOQY01000019">
    <property type="protein sequence ID" value="SFK20740.1"/>
    <property type="molecule type" value="Genomic_DNA"/>
</dbReference>
<reference evidence="3" key="1">
    <citation type="submission" date="2016-10" db="EMBL/GenBank/DDBJ databases">
        <authorList>
            <person name="Varghese N."/>
            <person name="Submissions S."/>
        </authorList>
    </citation>
    <scope>NUCLEOTIDE SEQUENCE [LARGE SCALE GENOMIC DNA]</scope>
    <source>
        <strain evidence="3">CGMCC 4.2126</strain>
    </source>
</reference>
<protein>
    <submittedName>
        <fullName evidence="2">Uncharacterized protein</fullName>
    </submittedName>
</protein>
<keyword evidence="3" id="KW-1185">Reference proteome</keyword>
<evidence type="ECO:0000256" key="1">
    <source>
        <dbReference type="SAM" id="Phobius"/>
    </source>
</evidence>
<feature type="transmembrane region" description="Helical" evidence="1">
    <location>
        <begin position="12"/>
        <end position="38"/>
    </location>
</feature>
<sequence length="53" mass="5687">MLQLISEVVTVMVVLALVWLAMLVASVVVLLALAALALTTPREQDGARTPSRR</sequence>
<proteinExistence type="predicted"/>
<dbReference type="Proteomes" id="UP000199111">
    <property type="component" value="Unassembled WGS sequence"/>
</dbReference>